<feature type="compositionally biased region" description="Polar residues" evidence="1">
    <location>
        <begin position="20"/>
        <end position="43"/>
    </location>
</feature>
<sequence>MGVSEVSPLAKEGPPKPSEPENQFQADKLVASSTKPVGQATSNSRDRVTHTLQAPAASNQDEEMEPQAEDRCHIVTLFGRQLLVGDDDERRSLYALARRWVKNDPEAIDDLVLHAEPKRRPARAPEE</sequence>
<name>A0A061S685_9CHLO</name>
<protein>
    <submittedName>
        <fullName evidence="2">Uncharacterized protein</fullName>
    </submittedName>
</protein>
<dbReference type="EMBL" id="GBEZ01007149">
    <property type="protein sequence ID" value="JAC78296.1"/>
    <property type="molecule type" value="Transcribed_RNA"/>
</dbReference>
<reference evidence="2" key="1">
    <citation type="submission" date="2014-05" db="EMBL/GenBank/DDBJ databases">
        <title>The transcriptome of the halophilic microalga Tetraselmis sp. GSL018 isolated from the Great Salt Lake, Utah.</title>
        <authorList>
            <person name="Jinkerson R.E."/>
            <person name="D'Adamo S."/>
            <person name="Posewitz M.C."/>
        </authorList>
    </citation>
    <scope>NUCLEOTIDE SEQUENCE</scope>
    <source>
        <strain evidence="2">GSL018</strain>
    </source>
</reference>
<feature type="non-terminal residue" evidence="2">
    <location>
        <position position="127"/>
    </location>
</feature>
<dbReference type="GO" id="GO:0017053">
    <property type="term" value="C:transcription repressor complex"/>
    <property type="evidence" value="ECO:0007669"/>
    <property type="project" value="InterPro"/>
</dbReference>
<feature type="compositionally biased region" description="Polar residues" evidence="1">
    <location>
        <begin position="50"/>
        <end position="59"/>
    </location>
</feature>
<organism evidence="2">
    <name type="scientific">Tetraselmis sp. GSL018</name>
    <dbReference type="NCBI Taxonomy" id="582737"/>
    <lineage>
        <taxon>Eukaryota</taxon>
        <taxon>Viridiplantae</taxon>
        <taxon>Chlorophyta</taxon>
        <taxon>core chlorophytes</taxon>
        <taxon>Chlorodendrophyceae</taxon>
        <taxon>Chlorodendrales</taxon>
        <taxon>Chlorodendraceae</taxon>
        <taxon>Tetraselmis</taxon>
    </lineage>
</organism>
<dbReference type="AlphaFoldDB" id="A0A061S685"/>
<accession>A0A061S685</accession>
<evidence type="ECO:0000313" key="2">
    <source>
        <dbReference type="EMBL" id="JAC78296.1"/>
    </source>
</evidence>
<feature type="region of interest" description="Disordered" evidence="1">
    <location>
        <begin position="1"/>
        <end position="68"/>
    </location>
</feature>
<dbReference type="InterPro" id="IPR028226">
    <property type="entry name" value="LIN37"/>
</dbReference>
<dbReference type="Pfam" id="PF15306">
    <property type="entry name" value="LIN37"/>
    <property type="match status" value="1"/>
</dbReference>
<evidence type="ECO:0000256" key="1">
    <source>
        <dbReference type="SAM" id="MobiDB-lite"/>
    </source>
</evidence>
<proteinExistence type="predicted"/>
<gene>
    <name evidence="2" type="ORF">TSPGSL018_15515</name>
</gene>